<keyword evidence="2" id="KW-1185">Reference proteome</keyword>
<dbReference type="EMBL" id="JACEIK010001418">
    <property type="protein sequence ID" value="MCD7469230.1"/>
    <property type="molecule type" value="Genomic_DNA"/>
</dbReference>
<reference evidence="1 2" key="1">
    <citation type="journal article" date="2021" name="BMC Genomics">
        <title>Datura genome reveals duplications of psychoactive alkaloid biosynthetic genes and high mutation rate following tissue culture.</title>
        <authorList>
            <person name="Rajewski A."/>
            <person name="Carter-House D."/>
            <person name="Stajich J."/>
            <person name="Litt A."/>
        </authorList>
    </citation>
    <scope>NUCLEOTIDE SEQUENCE [LARGE SCALE GENOMIC DNA]</scope>
    <source>
        <strain evidence="1">AR-01</strain>
    </source>
</reference>
<evidence type="ECO:0000313" key="2">
    <source>
        <dbReference type="Proteomes" id="UP000823775"/>
    </source>
</evidence>
<accession>A0ABS8TE11</accession>
<proteinExistence type="predicted"/>
<comment type="caution">
    <text evidence="1">The sequence shown here is derived from an EMBL/GenBank/DDBJ whole genome shotgun (WGS) entry which is preliminary data.</text>
</comment>
<dbReference type="Proteomes" id="UP000823775">
    <property type="component" value="Unassembled WGS sequence"/>
</dbReference>
<protein>
    <submittedName>
        <fullName evidence="1">Uncharacterized protein</fullName>
    </submittedName>
</protein>
<sequence>MSDQLMTDLGPLKIGKRQCLDQAHINDSDINTIVEESREDLGDDQEKGTTSSQKFRIALKRMDSPPGEVLLSILPQTWIPDPTNHSINLFTHNDDTRDTNNNILRHLDRLITKEDNESLEAISTKNEDRNAILFMDPNSYAWPD</sequence>
<organism evidence="1 2">
    <name type="scientific">Datura stramonium</name>
    <name type="common">Jimsonweed</name>
    <name type="synonym">Common thornapple</name>
    <dbReference type="NCBI Taxonomy" id="4076"/>
    <lineage>
        <taxon>Eukaryota</taxon>
        <taxon>Viridiplantae</taxon>
        <taxon>Streptophyta</taxon>
        <taxon>Embryophyta</taxon>
        <taxon>Tracheophyta</taxon>
        <taxon>Spermatophyta</taxon>
        <taxon>Magnoliopsida</taxon>
        <taxon>eudicotyledons</taxon>
        <taxon>Gunneridae</taxon>
        <taxon>Pentapetalae</taxon>
        <taxon>asterids</taxon>
        <taxon>lamiids</taxon>
        <taxon>Solanales</taxon>
        <taxon>Solanaceae</taxon>
        <taxon>Solanoideae</taxon>
        <taxon>Datureae</taxon>
        <taxon>Datura</taxon>
    </lineage>
</organism>
<gene>
    <name evidence="1" type="ORF">HAX54_008094</name>
</gene>
<evidence type="ECO:0000313" key="1">
    <source>
        <dbReference type="EMBL" id="MCD7469230.1"/>
    </source>
</evidence>
<name>A0ABS8TE11_DATST</name>
<feature type="non-terminal residue" evidence="1">
    <location>
        <position position="144"/>
    </location>
</feature>